<dbReference type="Gene3D" id="3.40.50.300">
    <property type="entry name" value="P-loop containing nucleotide triphosphate hydrolases"/>
    <property type="match status" value="1"/>
</dbReference>
<proteinExistence type="predicted"/>
<dbReference type="EMBL" id="JAVDWQ010000002">
    <property type="protein sequence ID" value="MDR7209082.1"/>
    <property type="molecule type" value="Genomic_DNA"/>
</dbReference>
<dbReference type="InterPro" id="IPR027417">
    <property type="entry name" value="P-loop_NTPase"/>
</dbReference>
<organism evidence="1 2">
    <name type="scientific">Flavobacterium piscis</name>
    <dbReference type="NCBI Taxonomy" id="1114874"/>
    <lineage>
        <taxon>Bacteria</taxon>
        <taxon>Pseudomonadati</taxon>
        <taxon>Bacteroidota</taxon>
        <taxon>Flavobacteriia</taxon>
        <taxon>Flavobacteriales</taxon>
        <taxon>Flavobacteriaceae</taxon>
        <taxon>Flavobacterium</taxon>
    </lineage>
</organism>
<keyword evidence="1" id="KW-0347">Helicase</keyword>
<evidence type="ECO:0000313" key="1">
    <source>
        <dbReference type="EMBL" id="MDR7209082.1"/>
    </source>
</evidence>
<keyword evidence="2" id="KW-1185">Reference proteome</keyword>
<keyword evidence="1" id="KW-0067">ATP-binding</keyword>
<gene>
    <name evidence="1" type="ORF">J2W48_001012</name>
</gene>
<dbReference type="RefSeq" id="WP_310278915.1">
    <property type="nucleotide sequence ID" value="NZ_JAVDWQ010000002.1"/>
</dbReference>
<evidence type="ECO:0000313" key="2">
    <source>
        <dbReference type="Proteomes" id="UP001269081"/>
    </source>
</evidence>
<protein>
    <submittedName>
        <fullName evidence="1">SNF2 family DNA or RNA helicase</fullName>
    </submittedName>
</protein>
<comment type="caution">
    <text evidence="1">The sequence shown here is derived from an EMBL/GenBank/DDBJ whole genome shotgun (WGS) entry which is preliminary data.</text>
</comment>
<accession>A0ABU1Y4C9</accession>
<keyword evidence="1" id="KW-0547">Nucleotide-binding</keyword>
<sequence length="49" mass="5764">MAYRMICKDTIEEKIVSLQQKKKNVASSIISIDDEKKSFDINEVKELFR</sequence>
<dbReference type="SUPFAM" id="SSF52540">
    <property type="entry name" value="P-loop containing nucleoside triphosphate hydrolases"/>
    <property type="match status" value="1"/>
</dbReference>
<dbReference type="GO" id="GO:0004386">
    <property type="term" value="F:helicase activity"/>
    <property type="evidence" value="ECO:0007669"/>
    <property type="project" value="UniProtKB-KW"/>
</dbReference>
<reference evidence="1 2" key="1">
    <citation type="submission" date="2023-07" db="EMBL/GenBank/DDBJ databases">
        <title>Sorghum-associated microbial communities from plants grown in Nebraska, USA.</title>
        <authorList>
            <person name="Schachtman D."/>
        </authorList>
    </citation>
    <scope>NUCLEOTIDE SEQUENCE [LARGE SCALE GENOMIC DNA]</scope>
    <source>
        <strain evidence="1 2">4129</strain>
    </source>
</reference>
<name>A0ABU1Y4C9_9FLAO</name>
<dbReference type="Proteomes" id="UP001269081">
    <property type="component" value="Unassembled WGS sequence"/>
</dbReference>
<keyword evidence="1" id="KW-0378">Hydrolase</keyword>